<evidence type="ECO:0000256" key="2">
    <source>
        <dbReference type="ARBA" id="ARBA00023136"/>
    </source>
</evidence>
<dbReference type="AlphaFoldDB" id="K2H1X0"/>
<dbReference type="GO" id="GO:0008658">
    <property type="term" value="F:penicillin binding"/>
    <property type="evidence" value="ECO:0007669"/>
    <property type="project" value="InterPro"/>
</dbReference>
<keyword evidence="2 3" id="KW-0472">Membrane</keyword>
<dbReference type="Gene3D" id="3.40.710.10">
    <property type="entry name" value="DD-peptidase/beta-lactamase superfamily"/>
    <property type="match status" value="1"/>
</dbReference>
<dbReference type="Gene3D" id="3.90.1310.10">
    <property type="entry name" value="Penicillin-binding protein 2a (Domain 2)"/>
    <property type="match status" value="1"/>
</dbReference>
<dbReference type="EMBL" id="AMFJ01000088">
    <property type="protein sequence ID" value="EKE29845.1"/>
    <property type="molecule type" value="Genomic_DNA"/>
</dbReference>
<evidence type="ECO:0000313" key="5">
    <source>
        <dbReference type="EMBL" id="EKE29845.1"/>
    </source>
</evidence>
<sequence length="777" mass="92305">MNYKKQLLDIYKRRIMPKNKSISRHLWNIDRIKVIFIFFILYWLIIISTSFKYSVMEYAYYSKLAEWQQTKVVKNSVNRWTIYSNNEPIWVLATSTDLSDLAVDPQQPWSRDRLTNFLTEIIYSELCSLNQTDFCQDNLMAFLKIQEMEDFSDEATFVKAKIQEEVKKRLDKKYIDFMIIKDSLNDDEKFKITSVWSDALIIKDESLIYDFSKNADKTTLVGKLSPIIWISEEDLKQKLSLKEVRYIKFLTKLNLATKDKIDQRITSEKNAIQKGLLDEKESISKFLILEPHPTRFYPEKILWSQVIWFVDNQWEGRYGIEWYFNEELKWQEWVKITKKDISGRAIGLYEQSEKNLVNGSDIKLTIDRNIQKEISRLLEKWVKDFRANKWSVVVMDPKTWAVVAMAGYPDYDPNDYWDVYELERVNYGKYPNPWFDLLWMPVFVEDSQNWTEKLKYGWKQLNLRYATEQELWNSAVPKFKFKNNFWPWVYANDTISSLYEPGSVFKAITSAIWIDTWDIRPSDMYMDKWYVEIDTFKIKNVSQECLGFHPYSHALDWSCNVWMIDIVKKIGSALFYKYINDFWFWQKTNITMEWEVFGKIQPYEKWSKAKLFTQSFWQWITATVLQMAAAYSAIANGWIYMQPYIVDTITLQNWQVIKNTPTPLRRVIKEETSKQVIAMLTEWANVWFAKGWSVAGYDMAGKTGTSQIAAKGSYEVGSAWHTITSYGWFWPSSNPKFVMVLKLDRPRTAQYSETTSSALYAQIAKYLLNYYAIPKSK</sequence>
<dbReference type="InterPro" id="IPR050515">
    <property type="entry name" value="Beta-lactam/transpept"/>
</dbReference>
<keyword evidence="3" id="KW-0812">Transmembrane</keyword>
<accession>K2H1X0</accession>
<dbReference type="Pfam" id="PF00905">
    <property type="entry name" value="Transpeptidase"/>
    <property type="match status" value="1"/>
</dbReference>
<dbReference type="GO" id="GO:0046677">
    <property type="term" value="P:response to antibiotic"/>
    <property type="evidence" value="ECO:0007669"/>
    <property type="project" value="UniProtKB-KW"/>
</dbReference>
<dbReference type="Gene3D" id="3.30.450.330">
    <property type="match status" value="1"/>
</dbReference>
<feature type="transmembrane region" description="Helical" evidence="3">
    <location>
        <begin position="34"/>
        <end position="53"/>
    </location>
</feature>
<evidence type="ECO:0000256" key="3">
    <source>
        <dbReference type="SAM" id="Phobius"/>
    </source>
</evidence>
<evidence type="ECO:0000259" key="4">
    <source>
        <dbReference type="Pfam" id="PF00905"/>
    </source>
</evidence>
<organism evidence="5">
    <name type="scientific">uncultured bacterium</name>
    <name type="common">gcode 4</name>
    <dbReference type="NCBI Taxonomy" id="1234023"/>
    <lineage>
        <taxon>Bacteria</taxon>
        <taxon>environmental samples</taxon>
    </lineage>
</organism>
<feature type="domain" description="Penicillin-binding protein transpeptidase" evidence="4">
    <location>
        <begin position="391"/>
        <end position="763"/>
    </location>
</feature>
<name>K2H1X0_9BACT</name>
<dbReference type="SUPFAM" id="SSF56519">
    <property type="entry name" value="Penicillin binding protein dimerisation domain"/>
    <property type="match status" value="1"/>
</dbReference>
<dbReference type="SUPFAM" id="SSF56601">
    <property type="entry name" value="beta-lactamase/transpeptidase-like"/>
    <property type="match status" value="1"/>
</dbReference>
<dbReference type="PANTHER" id="PTHR30627">
    <property type="entry name" value="PEPTIDOGLYCAN D,D-TRANSPEPTIDASE"/>
    <property type="match status" value="1"/>
</dbReference>
<dbReference type="InterPro" id="IPR012338">
    <property type="entry name" value="Beta-lactam/transpept-like"/>
</dbReference>
<keyword evidence="3" id="KW-1133">Transmembrane helix</keyword>
<dbReference type="InterPro" id="IPR001460">
    <property type="entry name" value="PCN-bd_Tpept"/>
</dbReference>
<dbReference type="GO" id="GO:0008800">
    <property type="term" value="F:beta-lactamase activity"/>
    <property type="evidence" value="ECO:0007669"/>
    <property type="project" value="UniProtKB-EC"/>
</dbReference>
<proteinExistence type="predicted"/>
<dbReference type="GO" id="GO:0071555">
    <property type="term" value="P:cell wall organization"/>
    <property type="evidence" value="ECO:0007669"/>
    <property type="project" value="TreeGrafter"/>
</dbReference>
<dbReference type="GO" id="GO:0005886">
    <property type="term" value="C:plasma membrane"/>
    <property type="evidence" value="ECO:0007669"/>
    <property type="project" value="TreeGrafter"/>
</dbReference>
<dbReference type="PANTHER" id="PTHR30627:SF1">
    <property type="entry name" value="PEPTIDOGLYCAN D,D-TRANSPEPTIDASE FTSI"/>
    <property type="match status" value="1"/>
</dbReference>
<evidence type="ECO:0000256" key="1">
    <source>
        <dbReference type="ARBA" id="ARBA00004370"/>
    </source>
</evidence>
<gene>
    <name evidence="5" type="primary">ftsI</name>
    <name evidence="5" type="ORF">ACD_2C00088G0010</name>
</gene>
<comment type="subcellular location">
    <subcellularLocation>
        <location evidence="1">Membrane</location>
    </subcellularLocation>
</comment>
<reference evidence="5" key="1">
    <citation type="journal article" date="2012" name="Science">
        <title>Fermentation, hydrogen, and sulfur metabolism in multiple uncultivated bacterial phyla.</title>
        <authorList>
            <person name="Wrighton K.C."/>
            <person name="Thomas B.C."/>
            <person name="Sharon I."/>
            <person name="Miller C.S."/>
            <person name="Castelle C.J."/>
            <person name="VerBerkmoes N.C."/>
            <person name="Wilkins M.J."/>
            <person name="Hettich R.L."/>
            <person name="Lipton M.S."/>
            <person name="Williams K.H."/>
            <person name="Long P.E."/>
            <person name="Banfield J.F."/>
        </authorList>
    </citation>
    <scope>NUCLEOTIDE SEQUENCE [LARGE SCALE GENOMIC DNA]</scope>
</reference>
<dbReference type="InterPro" id="IPR036138">
    <property type="entry name" value="PBP_dimer_sf"/>
</dbReference>
<protein>
    <submittedName>
        <fullName evidence="5">Transpeptidase involved in septal peptidoglycan synthesis (Penicillin-binding protein 3)</fullName>
    </submittedName>
</protein>
<comment type="caution">
    <text evidence="5">The sequence shown here is derived from an EMBL/GenBank/DDBJ whole genome shotgun (WGS) entry which is preliminary data.</text>
</comment>